<dbReference type="InterPro" id="IPR031732">
    <property type="entry name" value="DUF4729"/>
</dbReference>
<dbReference type="Proteomes" id="UP000504633">
    <property type="component" value="Unplaced"/>
</dbReference>
<dbReference type="OrthoDB" id="7736976at2759"/>
<gene>
    <name evidence="4" type="primary">LOC111594028</name>
</gene>
<keyword evidence="3" id="KW-1185">Reference proteome</keyword>
<evidence type="ECO:0000313" key="4">
    <source>
        <dbReference type="RefSeq" id="XP_023162909.2"/>
    </source>
</evidence>
<dbReference type="KEGG" id="dhe:111594028"/>
<reference evidence="4" key="1">
    <citation type="submission" date="2025-08" db="UniProtKB">
        <authorList>
            <consortium name="RefSeq"/>
        </authorList>
    </citation>
    <scope>IDENTIFICATION</scope>
    <source>
        <strain evidence="4">15085-1641.00</strain>
        <tissue evidence="4">Whole body</tissue>
    </source>
</reference>
<accession>A0A6J1LCD8</accession>
<protein>
    <submittedName>
        <fullName evidence="4">Uncharacterized protein LOC111594028</fullName>
    </submittedName>
</protein>
<feature type="domain" description="DUF4729" evidence="2">
    <location>
        <begin position="136"/>
        <end position="336"/>
    </location>
</feature>
<proteinExistence type="predicted"/>
<evidence type="ECO:0000259" key="2">
    <source>
        <dbReference type="Pfam" id="PF15866"/>
    </source>
</evidence>
<evidence type="ECO:0000256" key="1">
    <source>
        <dbReference type="SAM" id="Coils"/>
    </source>
</evidence>
<dbReference type="GeneID" id="111594028"/>
<feature type="coiled-coil region" evidence="1">
    <location>
        <begin position="40"/>
        <end position="67"/>
    </location>
</feature>
<organism evidence="3 4">
    <name type="scientific">Drosophila hydei</name>
    <name type="common">Fruit fly</name>
    <dbReference type="NCBI Taxonomy" id="7224"/>
    <lineage>
        <taxon>Eukaryota</taxon>
        <taxon>Metazoa</taxon>
        <taxon>Ecdysozoa</taxon>
        <taxon>Arthropoda</taxon>
        <taxon>Hexapoda</taxon>
        <taxon>Insecta</taxon>
        <taxon>Pterygota</taxon>
        <taxon>Neoptera</taxon>
        <taxon>Endopterygota</taxon>
        <taxon>Diptera</taxon>
        <taxon>Brachycera</taxon>
        <taxon>Muscomorpha</taxon>
        <taxon>Ephydroidea</taxon>
        <taxon>Drosophilidae</taxon>
        <taxon>Drosophila</taxon>
    </lineage>
</organism>
<sequence>MADELLDPMGHTIDEIRHNFEIYKLRCARLLRTNKSQDSEFQMDKELQDLRADLQELRLEMGVLHVRQSELIGWQDVNAIEELPSSINETDLLNNQQPGEAIAHSRQPQQAELEACQENQLQRENQLVISCESSPCLFDNCRMHVDNQLLLLHYLCDHNEETFASQRCHKLCEGQRVIISFDSRNCQFRQNHVIGLLAYIGSLMQKQQQQQLQEMCNSYLPQEHARLASNVPIVVLICLTASSAALQDKLITRHSLAPANANDQVFVIWLAMQQDLQLQLQLHASLNLCGRDAAVQAHTQVAVCQVQPSGGTSRSMTVDANYWRLSFSEMQKISNNFRDELHLEIVLTQLSAKSCPDF</sequence>
<dbReference type="Pfam" id="PF15866">
    <property type="entry name" value="DUF4729"/>
    <property type="match status" value="1"/>
</dbReference>
<keyword evidence="1" id="KW-0175">Coiled coil</keyword>
<dbReference type="RefSeq" id="XP_023162909.2">
    <property type="nucleotide sequence ID" value="XM_023307141.2"/>
</dbReference>
<dbReference type="OMA" id="QVFVIWL"/>
<dbReference type="AlphaFoldDB" id="A0A6J1LCD8"/>
<evidence type="ECO:0000313" key="3">
    <source>
        <dbReference type="Proteomes" id="UP000504633"/>
    </source>
</evidence>
<name>A0A6J1LCD8_DROHY</name>